<accession>A0ABW7GSA2</accession>
<dbReference type="RefSeq" id="WP_394514551.1">
    <property type="nucleotide sequence ID" value="NZ_JBIGHX010000012.1"/>
</dbReference>
<gene>
    <name evidence="1" type="ORF">ACG04Q_25085</name>
</gene>
<sequence>MSFSPETGSLAGLWTYRSLLNDPDVATAFNDLEFGRGHIEIENAPMGIFKGRIYGPGWELRLNGSIEYGNPCSVRFQGRGVVGGEEWVYDYVGYLSPPWPAGNAQRPALAGSIIRTVPHASGAGGVAPAGVVCSWYAVMTDRAA</sequence>
<name>A0ABW7GSA2_9BURK</name>
<evidence type="ECO:0000313" key="1">
    <source>
        <dbReference type="EMBL" id="MFG6464872.1"/>
    </source>
</evidence>
<keyword evidence="2" id="KW-1185">Reference proteome</keyword>
<evidence type="ECO:0008006" key="3">
    <source>
        <dbReference type="Google" id="ProtNLM"/>
    </source>
</evidence>
<evidence type="ECO:0000313" key="2">
    <source>
        <dbReference type="Proteomes" id="UP001606302"/>
    </source>
</evidence>
<dbReference type="Proteomes" id="UP001606302">
    <property type="component" value="Unassembled WGS sequence"/>
</dbReference>
<dbReference type="EMBL" id="JBIGHX010000012">
    <property type="protein sequence ID" value="MFG6464872.1"/>
    <property type="molecule type" value="Genomic_DNA"/>
</dbReference>
<comment type="caution">
    <text evidence="1">The sequence shown here is derived from an EMBL/GenBank/DDBJ whole genome shotgun (WGS) entry which is preliminary data.</text>
</comment>
<protein>
    <recommendedName>
        <fullName evidence="3">Lipocalin-like domain-containing protein</fullName>
    </recommendedName>
</protein>
<reference evidence="1 2" key="1">
    <citation type="submission" date="2024-08" db="EMBL/GenBank/DDBJ databases">
        <authorList>
            <person name="Lu H."/>
        </authorList>
    </citation>
    <scope>NUCLEOTIDE SEQUENCE [LARGE SCALE GENOMIC DNA]</scope>
    <source>
        <strain evidence="1 2">DXS20W</strain>
    </source>
</reference>
<proteinExistence type="predicted"/>
<organism evidence="1 2">
    <name type="scientific">Pelomonas lactea</name>
    <dbReference type="NCBI Taxonomy" id="3299030"/>
    <lineage>
        <taxon>Bacteria</taxon>
        <taxon>Pseudomonadati</taxon>
        <taxon>Pseudomonadota</taxon>
        <taxon>Betaproteobacteria</taxon>
        <taxon>Burkholderiales</taxon>
        <taxon>Sphaerotilaceae</taxon>
        <taxon>Roseateles</taxon>
    </lineage>
</organism>